<proteinExistence type="predicted"/>
<dbReference type="AlphaFoldDB" id="A0A0B6XX46"/>
<sequence length="104" mass="11463">FGQNSTTGQDNKQRRIEDIGDHVDGSVQENRVANQFGSQENISDADLQIARIKTMNSHCASELLAETMLASNINLELPPDKQAESSGGWIFSSFDKNIVVLKKL</sequence>
<protein>
    <submittedName>
        <fullName evidence="2">Uncharacterized protein</fullName>
    </submittedName>
</protein>
<evidence type="ECO:0000313" key="2">
    <source>
        <dbReference type="EMBL" id="CEK48126.1"/>
    </source>
</evidence>
<name>A0A0B6XX46_9EUPU</name>
<reference evidence="2" key="1">
    <citation type="submission" date="2014-12" db="EMBL/GenBank/DDBJ databases">
        <title>Insight into the proteome of Arion vulgaris.</title>
        <authorList>
            <person name="Aradska J."/>
            <person name="Bulat T."/>
            <person name="Smidak R."/>
            <person name="Sarate P."/>
            <person name="Gangsoo J."/>
            <person name="Sialana F."/>
            <person name="Bilban M."/>
            <person name="Lubec G."/>
        </authorList>
    </citation>
    <scope>NUCLEOTIDE SEQUENCE</scope>
    <source>
        <tissue evidence="2">Skin</tissue>
    </source>
</reference>
<accession>A0A0B6XX46</accession>
<organism evidence="2">
    <name type="scientific">Arion vulgaris</name>
    <dbReference type="NCBI Taxonomy" id="1028688"/>
    <lineage>
        <taxon>Eukaryota</taxon>
        <taxon>Metazoa</taxon>
        <taxon>Spiralia</taxon>
        <taxon>Lophotrochozoa</taxon>
        <taxon>Mollusca</taxon>
        <taxon>Gastropoda</taxon>
        <taxon>Heterobranchia</taxon>
        <taxon>Euthyneura</taxon>
        <taxon>Panpulmonata</taxon>
        <taxon>Eupulmonata</taxon>
        <taxon>Stylommatophora</taxon>
        <taxon>Helicina</taxon>
        <taxon>Arionoidea</taxon>
        <taxon>Arionidae</taxon>
        <taxon>Arion</taxon>
    </lineage>
</organism>
<feature type="region of interest" description="Disordered" evidence="1">
    <location>
        <begin position="1"/>
        <end position="24"/>
    </location>
</feature>
<evidence type="ECO:0000256" key="1">
    <source>
        <dbReference type="SAM" id="MobiDB-lite"/>
    </source>
</evidence>
<feature type="compositionally biased region" description="Polar residues" evidence="1">
    <location>
        <begin position="1"/>
        <end position="10"/>
    </location>
</feature>
<feature type="non-terminal residue" evidence="2">
    <location>
        <position position="104"/>
    </location>
</feature>
<feature type="compositionally biased region" description="Basic and acidic residues" evidence="1">
    <location>
        <begin position="11"/>
        <end position="24"/>
    </location>
</feature>
<feature type="non-terminal residue" evidence="2">
    <location>
        <position position="1"/>
    </location>
</feature>
<dbReference type="EMBL" id="HACG01001261">
    <property type="protein sequence ID" value="CEK48126.1"/>
    <property type="molecule type" value="Transcribed_RNA"/>
</dbReference>
<gene>
    <name evidence="2" type="primary">ORF3162</name>
</gene>